<comment type="caution">
    <text evidence="5">The sequence shown here is derived from an EMBL/GenBank/DDBJ whole genome shotgun (WGS) entry which is preliminary data.</text>
</comment>
<dbReference type="InterPro" id="IPR000055">
    <property type="entry name" value="Restrct_endonuc_typeI_TRD"/>
</dbReference>
<dbReference type="Gene3D" id="1.10.287.1120">
    <property type="entry name" value="Bipartite methylase S protein"/>
    <property type="match status" value="1"/>
</dbReference>
<name>A0A5C8CL84_9SPIR</name>
<dbReference type="SUPFAM" id="SSF116734">
    <property type="entry name" value="DNA methylase specificity domain"/>
    <property type="match status" value="1"/>
</dbReference>
<dbReference type="Proteomes" id="UP000325116">
    <property type="component" value="Unassembled WGS sequence"/>
</dbReference>
<dbReference type="Pfam" id="PF01420">
    <property type="entry name" value="Methylase_S"/>
    <property type="match status" value="1"/>
</dbReference>
<evidence type="ECO:0000256" key="1">
    <source>
        <dbReference type="ARBA" id="ARBA00010923"/>
    </source>
</evidence>
<evidence type="ECO:0000259" key="4">
    <source>
        <dbReference type="Pfam" id="PF01420"/>
    </source>
</evidence>
<sequence length="204" mass="23881">MNKLPDDWQIKTLNEVCFPSSSNIAYKDVKDKKGNYPIFGASGIVAYADFYSKEKECLGILKDGSVGKIFLLPAKSSVISTLNYLENTDLSDIKYLYYFLHRINFLKYIKGSVIPHIYFRDYKKEKIPLPPLATQKEIAKKLDYLFDKIEKEIKYLKLAKENIIEYKQSMLKYAFEGELTDSNIIFKNIRERNFLMKNCFIIFV</sequence>
<keyword evidence="2" id="KW-0680">Restriction system</keyword>
<dbReference type="RefSeq" id="WP_147757801.1">
    <property type="nucleotide sequence ID" value="NZ_SAXT01000001.1"/>
</dbReference>
<gene>
    <name evidence="5" type="ORF">EPJ80_02765</name>
</gene>
<dbReference type="GO" id="GO:0009307">
    <property type="term" value="P:DNA restriction-modification system"/>
    <property type="evidence" value="ECO:0007669"/>
    <property type="project" value="UniProtKB-KW"/>
</dbReference>
<organism evidence="5 6">
    <name type="scientific">Brachyspira aalborgi</name>
    <dbReference type="NCBI Taxonomy" id="29522"/>
    <lineage>
        <taxon>Bacteria</taxon>
        <taxon>Pseudomonadati</taxon>
        <taxon>Spirochaetota</taxon>
        <taxon>Spirochaetia</taxon>
        <taxon>Brachyspirales</taxon>
        <taxon>Brachyspiraceae</taxon>
        <taxon>Brachyspira</taxon>
    </lineage>
</organism>
<dbReference type="GO" id="GO:0003677">
    <property type="term" value="F:DNA binding"/>
    <property type="evidence" value="ECO:0007669"/>
    <property type="project" value="UniProtKB-KW"/>
</dbReference>
<comment type="similarity">
    <text evidence="1">Belongs to the type-I restriction system S methylase family.</text>
</comment>
<evidence type="ECO:0000256" key="3">
    <source>
        <dbReference type="ARBA" id="ARBA00023125"/>
    </source>
</evidence>
<feature type="domain" description="Type I restriction modification DNA specificity" evidence="4">
    <location>
        <begin position="5"/>
        <end position="154"/>
    </location>
</feature>
<evidence type="ECO:0000313" key="6">
    <source>
        <dbReference type="Proteomes" id="UP000325116"/>
    </source>
</evidence>
<proteinExistence type="inferred from homology"/>
<dbReference type="InterPro" id="IPR051212">
    <property type="entry name" value="Type-I_RE_S_subunit"/>
</dbReference>
<dbReference type="Gene3D" id="3.90.220.20">
    <property type="entry name" value="DNA methylase specificity domains"/>
    <property type="match status" value="1"/>
</dbReference>
<dbReference type="PANTHER" id="PTHR43140:SF1">
    <property type="entry name" value="TYPE I RESTRICTION ENZYME ECOKI SPECIFICITY SUBUNIT"/>
    <property type="match status" value="1"/>
</dbReference>
<reference evidence="5 6" key="1">
    <citation type="journal article" date="1992" name="Lakartidningen">
        <title>[Penicillin V and not amoxicillin is the first choice preparation in acute otitis].</title>
        <authorList>
            <person name="Kamme C."/>
            <person name="Lundgren K."/>
            <person name="Prellner K."/>
        </authorList>
    </citation>
    <scope>NUCLEOTIDE SEQUENCE [LARGE SCALE GENOMIC DNA]</scope>
    <source>
        <strain evidence="5 6">W1</strain>
    </source>
</reference>
<evidence type="ECO:0000313" key="5">
    <source>
        <dbReference type="EMBL" id="TXJ13677.1"/>
    </source>
</evidence>
<dbReference type="EMBL" id="SAXT01000001">
    <property type="protein sequence ID" value="TXJ13677.1"/>
    <property type="molecule type" value="Genomic_DNA"/>
</dbReference>
<protein>
    <recommendedName>
        <fullName evidence="4">Type I restriction modification DNA specificity domain-containing protein</fullName>
    </recommendedName>
</protein>
<evidence type="ECO:0000256" key="2">
    <source>
        <dbReference type="ARBA" id="ARBA00022747"/>
    </source>
</evidence>
<dbReference type="AlphaFoldDB" id="A0A5C8CL84"/>
<keyword evidence="3" id="KW-0238">DNA-binding</keyword>
<accession>A0A5C8CL84</accession>
<dbReference type="InterPro" id="IPR044946">
    <property type="entry name" value="Restrct_endonuc_typeI_TRD_sf"/>
</dbReference>
<dbReference type="PANTHER" id="PTHR43140">
    <property type="entry name" value="TYPE-1 RESTRICTION ENZYME ECOKI SPECIFICITY PROTEIN"/>
    <property type="match status" value="1"/>
</dbReference>